<dbReference type="PANTHER" id="PTHR31279:SF58">
    <property type="entry name" value="PROTEIN EXORDIUM-LIKE 2"/>
    <property type="match status" value="1"/>
</dbReference>
<sequence length="41" mass="4505">MRGYKWDKTTGASYNAVGTNGRKYLLPALVDPNTLECSTIV</sequence>
<comment type="subcellular location">
    <subcellularLocation>
        <location evidence="1">Secreted</location>
        <location evidence="1">Extracellular space</location>
        <location evidence="1">Apoplast</location>
    </subcellularLocation>
</comment>
<dbReference type="GO" id="GO:0048046">
    <property type="term" value="C:apoplast"/>
    <property type="evidence" value="ECO:0007669"/>
    <property type="project" value="UniProtKB-SubCell"/>
</dbReference>
<dbReference type="InterPro" id="IPR006766">
    <property type="entry name" value="EXORDIUM-like"/>
</dbReference>
<evidence type="ECO:0000256" key="4">
    <source>
        <dbReference type="ARBA" id="ARBA00022729"/>
    </source>
</evidence>
<gene>
    <name evidence="6" type="ORF">GSCOC_T00003965001</name>
</gene>
<dbReference type="STRING" id="49390.A0A068VKU3"/>
<accession>A0A068VKU3</accession>
<organism evidence="6 7">
    <name type="scientific">Coffea canephora</name>
    <name type="common">Robusta coffee</name>
    <dbReference type="NCBI Taxonomy" id="49390"/>
    <lineage>
        <taxon>Eukaryota</taxon>
        <taxon>Viridiplantae</taxon>
        <taxon>Streptophyta</taxon>
        <taxon>Embryophyta</taxon>
        <taxon>Tracheophyta</taxon>
        <taxon>Spermatophyta</taxon>
        <taxon>Magnoliopsida</taxon>
        <taxon>eudicotyledons</taxon>
        <taxon>Gunneridae</taxon>
        <taxon>Pentapetalae</taxon>
        <taxon>asterids</taxon>
        <taxon>lamiids</taxon>
        <taxon>Gentianales</taxon>
        <taxon>Rubiaceae</taxon>
        <taxon>Ixoroideae</taxon>
        <taxon>Gardenieae complex</taxon>
        <taxon>Bertiereae - Coffeeae clade</taxon>
        <taxon>Coffeeae</taxon>
        <taxon>Coffea</taxon>
    </lineage>
</organism>
<evidence type="ECO:0000313" key="6">
    <source>
        <dbReference type="EMBL" id="CDP20293.1"/>
    </source>
</evidence>
<dbReference type="Proteomes" id="UP000295252">
    <property type="component" value="Unassembled WGS sequence"/>
</dbReference>
<dbReference type="PANTHER" id="PTHR31279">
    <property type="entry name" value="PROTEIN EXORDIUM-LIKE 5"/>
    <property type="match status" value="1"/>
</dbReference>
<dbReference type="PhylomeDB" id="A0A068VKU3"/>
<evidence type="ECO:0000256" key="3">
    <source>
        <dbReference type="ARBA" id="ARBA00022525"/>
    </source>
</evidence>
<keyword evidence="7" id="KW-1185">Reference proteome</keyword>
<comment type="similarity">
    <text evidence="5">Belongs to the EXORDIUM family.</text>
</comment>
<keyword evidence="4" id="KW-0732">Signal</keyword>
<keyword evidence="3" id="KW-0964">Secreted</keyword>
<dbReference type="Pfam" id="PF04674">
    <property type="entry name" value="Phi_1"/>
    <property type="match status" value="1"/>
</dbReference>
<reference evidence="7" key="1">
    <citation type="journal article" date="2014" name="Science">
        <title>The coffee genome provides insight into the convergent evolution of caffeine biosynthesis.</title>
        <authorList>
            <person name="Denoeud F."/>
            <person name="Carretero-Paulet L."/>
            <person name="Dereeper A."/>
            <person name="Droc G."/>
            <person name="Guyot R."/>
            <person name="Pietrella M."/>
            <person name="Zheng C."/>
            <person name="Alberti A."/>
            <person name="Anthony F."/>
            <person name="Aprea G."/>
            <person name="Aury J.M."/>
            <person name="Bento P."/>
            <person name="Bernard M."/>
            <person name="Bocs S."/>
            <person name="Campa C."/>
            <person name="Cenci A."/>
            <person name="Combes M.C."/>
            <person name="Crouzillat D."/>
            <person name="Da Silva C."/>
            <person name="Daddiego L."/>
            <person name="De Bellis F."/>
            <person name="Dussert S."/>
            <person name="Garsmeur O."/>
            <person name="Gayraud T."/>
            <person name="Guignon V."/>
            <person name="Jahn K."/>
            <person name="Jamilloux V."/>
            <person name="Joet T."/>
            <person name="Labadie K."/>
            <person name="Lan T."/>
            <person name="Leclercq J."/>
            <person name="Lepelley M."/>
            <person name="Leroy T."/>
            <person name="Li L.T."/>
            <person name="Librado P."/>
            <person name="Lopez L."/>
            <person name="Munoz A."/>
            <person name="Noel B."/>
            <person name="Pallavicini A."/>
            <person name="Perrotta G."/>
            <person name="Poncet V."/>
            <person name="Pot D."/>
            <person name="Priyono X."/>
            <person name="Rigoreau M."/>
            <person name="Rouard M."/>
            <person name="Rozas J."/>
            <person name="Tranchant-Dubreuil C."/>
            <person name="VanBuren R."/>
            <person name="Zhang Q."/>
            <person name="Andrade A.C."/>
            <person name="Argout X."/>
            <person name="Bertrand B."/>
            <person name="de Kochko A."/>
            <person name="Graziosi G."/>
            <person name="Henry R.J."/>
            <person name="Jayarama X."/>
            <person name="Ming R."/>
            <person name="Nagai C."/>
            <person name="Rounsley S."/>
            <person name="Sankoff D."/>
            <person name="Giuliano G."/>
            <person name="Albert V.A."/>
            <person name="Wincker P."/>
            <person name="Lashermes P."/>
        </authorList>
    </citation>
    <scope>NUCLEOTIDE SEQUENCE [LARGE SCALE GENOMIC DNA]</scope>
    <source>
        <strain evidence="7">cv. DH200-94</strain>
    </source>
</reference>
<dbReference type="EMBL" id="HG740164">
    <property type="protein sequence ID" value="CDP20293.1"/>
    <property type="molecule type" value="Genomic_DNA"/>
</dbReference>
<evidence type="ECO:0000256" key="2">
    <source>
        <dbReference type="ARBA" id="ARBA00022523"/>
    </source>
</evidence>
<protein>
    <submittedName>
        <fullName evidence="6">DH200=94 genomic scaffold, scaffold_1080</fullName>
    </submittedName>
</protein>
<evidence type="ECO:0000313" key="7">
    <source>
        <dbReference type="Proteomes" id="UP000295252"/>
    </source>
</evidence>
<evidence type="ECO:0000256" key="5">
    <source>
        <dbReference type="ARBA" id="ARBA00023591"/>
    </source>
</evidence>
<evidence type="ECO:0000256" key="1">
    <source>
        <dbReference type="ARBA" id="ARBA00004271"/>
    </source>
</evidence>
<dbReference type="Gramene" id="CDP20293">
    <property type="protein sequence ID" value="CDP20293"/>
    <property type="gene ID" value="GSCOC_T00003965001"/>
</dbReference>
<dbReference type="AlphaFoldDB" id="A0A068VKU3"/>
<name>A0A068VKU3_COFCA</name>
<dbReference type="InParanoid" id="A0A068VKU3"/>
<keyword evidence="2" id="KW-0052">Apoplast</keyword>
<proteinExistence type="inferred from homology"/>